<feature type="transmembrane region" description="Helical" evidence="14">
    <location>
        <begin position="438"/>
        <end position="458"/>
    </location>
</feature>
<dbReference type="RefSeq" id="XP_016290903.1">
    <property type="nucleotide sequence ID" value="XM_016438433.1"/>
</dbReference>
<dbReference type="GO" id="GO:0006696">
    <property type="term" value="P:ergosterol biosynthetic process"/>
    <property type="evidence" value="ECO:0007669"/>
    <property type="project" value="TreeGrafter"/>
</dbReference>
<dbReference type="GeneID" id="27421126"/>
<keyword evidence="12 14" id="KW-0472">Membrane</keyword>
<proteinExistence type="inferred from homology"/>
<dbReference type="InterPro" id="IPR036188">
    <property type="entry name" value="FAD/NAD-bd_sf"/>
</dbReference>
<dbReference type="Pfam" id="PF01266">
    <property type="entry name" value="DAO"/>
    <property type="match status" value="1"/>
</dbReference>
<evidence type="ECO:0000256" key="1">
    <source>
        <dbReference type="ARBA" id="ARBA00001974"/>
    </source>
</evidence>
<evidence type="ECO:0000256" key="12">
    <source>
        <dbReference type="ARBA" id="ARBA00023136"/>
    </source>
</evidence>
<evidence type="ECO:0000256" key="10">
    <source>
        <dbReference type="ARBA" id="ARBA00022989"/>
    </source>
</evidence>
<evidence type="ECO:0000256" key="5">
    <source>
        <dbReference type="ARBA" id="ARBA00022630"/>
    </source>
</evidence>
<comment type="similarity">
    <text evidence="4 14">Belongs to the squalene monooxygenase family.</text>
</comment>
<dbReference type="PANTHER" id="PTHR10835">
    <property type="entry name" value="SQUALENE MONOOXYGENASE"/>
    <property type="match status" value="1"/>
</dbReference>
<dbReference type="STRING" id="1365824.V5EUT2"/>
<keyword evidence="10 14" id="KW-1133">Transmembrane helix</keyword>
<dbReference type="HOGENOM" id="CLU_026390_0_0_1"/>
<accession>V5EUT2</accession>
<feature type="transmembrane region" description="Helical" evidence="14">
    <location>
        <begin position="530"/>
        <end position="547"/>
    </location>
</feature>
<reference evidence="19" key="1">
    <citation type="journal article" date="2013" name="Genome Announc.">
        <title>Draft genome sequence of Pseudozyma brasiliensis sp. nov. strain GHG001, a high producer of endo-1,4-xylanase isolated from an insect pest of sugarcane.</title>
        <authorList>
            <person name="Oliveira J.V.D.C."/>
            <person name="dos Santos R.A.C."/>
            <person name="Borges T.A."/>
            <person name="Riano-Pachon D.M."/>
            <person name="Goldman G.H."/>
        </authorList>
    </citation>
    <scope>NUCLEOTIDE SEQUENCE [LARGE SCALE GENOMIC DNA]</scope>
    <source>
        <strain evidence="19">GHG001</strain>
    </source>
</reference>
<feature type="domain" description="FAD dependent oxidoreductase" evidence="16">
    <location>
        <begin position="10"/>
        <end position="41"/>
    </location>
</feature>
<sequence length="572" mass="61981">MPTATSSKHDIVVVGAGIVGSALAYSLGKSGRKVALLERDFDEPDRIVGELLQPGGVRALSKMGIVDTLDDIDAVPVEGYHVFYGPRSVPIPYPQEKSDDAGRGIASSSGKVEGRSFHHGKFVQSLRKKALAQKNVTPYEATVRDLIKDTAGKVVGISATWKKAPEGEAEAFELRAPLTIVADGCFSKFRRTHGSSIQPMVRSNFVGLELEDAPLPAPHHGHVVLSKNGPVLLYQIGTHSTRILIDVAGEKLPSVAKGDLQKHVNENVIPQLPEQLRECVAREMAKGQRLRSMPNSFLPPSMQGQSDQAQGVIVVGDAMNMRHPLTGGGMTVGLWDAVHLTEALGGSEWAPLSAAGLRTPLDLNNWSAIRPALRSWHWSRKGLASVINILAQALYSLFGADDANLEVLREGCFKYFEMGGECVNGPVSLLSGLAPRPMLLVGHFFAVALYSIWALFMHPKWYESEQRSRKPGVLEYPGLVWRSVMVFYTACVVLLPVVFTEMKSNIPRLTAATSTRKGKGSHGGFVTDNFALVSASLLLIGTVMLWGNTRDPATARTLSSWMVFPKVAAQPI</sequence>
<dbReference type="AlphaFoldDB" id="V5EUT2"/>
<dbReference type="GO" id="GO:0004506">
    <property type="term" value="F:squalene monooxygenase activity"/>
    <property type="evidence" value="ECO:0007669"/>
    <property type="project" value="UniProtKB-UniRule"/>
</dbReference>
<dbReference type="OMA" id="AKRTFYW"/>
<evidence type="ECO:0000256" key="6">
    <source>
        <dbReference type="ARBA" id="ARBA00022692"/>
    </source>
</evidence>
<dbReference type="PANTHER" id="PTHR10835:SF0">
    <property type="entry name" value="SQUALENE MONOOXYGENASE"/>
    <property type="match status" value="1"/>
</dbReference>
<dbReference type="EMBL" id="KI545884">
    <property type="protein sequence ID" value="EST05914.1"/>
    <property type="molecule type" value="Genomic_DNA"/>
</dbReference>
<dbReference type="GO" id="GO:0050660">
    <property type="term" value="F:flavin adenine dinucleotide binding"/>
    <property type="evidence" value="ECO:0007669"/>
    <property type="project" value="UniProtKB-UniRule"/>
</dbReference>
<evidence type="ECO:0000256" key="9">
    <source>
        <dbReference type="ARBA" id="ARBA00022848"/>
    </source>
</evidence>
<dbReference type="InterPro" id="IPR040125">
    <property type="entry name" value="Squalene_monox"/>
</dbReference>
<evidence type="ECO:0000256" key="3">
    <source>
        <dbReference type="ARBA" id="ARBA00004477"/>
    </source>
</evidence>
<feature type="transmembrane region" description="Helical" evidence="14">
    <location>
        <begin position="479"/>
        <end position="499"/>
    </location>
</feature>
<comment type="catalytic activity">
    <reaction evidence="14">
        <text>squalene + reduced [NADPH--hemoprotein reductase] + O2 = (S)-2,3-epoxysqualene + oxidized [NADPH--hemoprotein reductase] + H2O + H(+)</text>
        <dbReference type="Rhea" id="RHEA:25282"/>
        <dbReference type="Rhea" id="RHEA-COMP:11964"/>
        <dbReference type="Rhea" id="RHEA-COMP:11965"/>
        <dbReference type="ChEBI" id="CHEBI:15377"/>
        <dbReference type="ChEBI" id="CHEBI:15378"/>
        <dbReference type="ChEBI" id="CHEBI:15379"/>
        <dbReference type="ChEBI" id="CHEBI:15440"/>
        <dbReference type="ChEBI" id="CHEBI:15441"/>
        <dbReference type="ChEBI" id="CHEBI:57618"/>
        <dbReference type="ChEBI" id="CHEBI:58210"/>
        <dbReference type="EC" id="1.14.14.17"/>
    </reaction>
</comment>
<evidence type="ECO:0000256" key="8">
    <source>
        <dbReference type="ARBA" id="ARBA00022827"/>
    </source>
</evidence>
<feature type="region of interest" description="Disordered" evidence="15">
    <location>
        <begin position="93"/>
        <end position="113"/>
    </location>
</feature>
<evidence type="ECO:0000256" key="4">
    <source>
        <dbReference type="ARBA" id="ARBA00008802"/>
    </source>
</evidence>
<evidence type="ECO:0000256" key="15">
    <source>
        <dbReference type="SAM" id="MobiDB-lite"/>
    </source>
</evidence>
<gene>
    <name evidence="18" type="ORF">PSEUBRA_SCAF4g05052</name>
</gene>
<dbReference type="InterPro" id="IPR013698">
    <property type="entry name" value="Squalene_epoxidase"/>
</dbReference>
<keyword evidence="18" id="KW-0503">Monooxygenase</keyword>
<evidence type="ECO:0000256" key="7">
    <source>
        <dbReference type="ARBA" id="ARBA00022824"/>
    </source>
</evidence>
<comment type="pathway">
    <text evidence="13">Steroid metabolism; ergosterol biosynthesis.</text>
</comment>
<comment type="function">
    <text evidence="14">Catalyzes the stereospecific oxidation of squalene to (S)-2,3-epoxysqualene, and is considered to be a rate-limiting enzyme in steroid biosynthesis.</text>
</comment>
<feature type="domain" description="Squalene epoxidase" evidence="17">
    <location>
        <begin position="176"/>
        <end position="459"/>
    </location>
</feature>
<name>V5EUT2_KALBG</name>
<evidence type="ECO:0000256" key="2">
    <source>
        <dbReference type="ARBA" id="ARBA00004154"/>
    </source>
</evidence>
<keyword evidence="8 14" id="KW-0274">FAD</keyword>
<dbReference type="UniPathway" id="UPA00767">
    <property type="reaction ID" value="UER00752"/>
</dbReference>
<evidence type="ECO:0000259" key="17">
    <source>
        <dbReference type="Pfam" id="PF08491"/>
    </source>
</evidence>
<keyword evidence="19" id="KW-1185">Reference proteome</keyword>
<dbReference type="Gene3D" id="3.50.50.60">
    <property type="entry name" value="FAD/NAD(P)-binding domain"/>
    <property type="match status" value="1"/>
</dbReference>
<keyword evidence="11 14" id="KW-0560">Oxidoreductase</keyword>
<keyword evidence="6 14" id="KW-0812">Transmembrane</keyword>
<evidence type="ECO:0000313" key="19">
    <source>
        <dbReference type="Proteomes" id="UP000019377"/>
    </source>
</evidence>
<evidence type="ECO:0000256" key="14">
    <source>
        <dbReference type="RuleBase" id="RU367121"/>
    </source>
</evidence>
<protein>
    <recommendedName>
        <fullName evidence="14">Squalene monooxygenase</fullName>
        <ecNumber evidence="14">1.14.14.17</ecNumber>
    </recommendedName>
</protein>
<dbReference type="PRINTS" id="PR00420">
    <property type="entry name" value="RNGMNOXGNASE"/>
</dbReference>
<dbReference type="eggNOG" id="KOG1298">
    <property type="taxonomic scope" value="Eukaryota"/>
</dbReference>
<keyword evidence="7 14" id="KW-0256">Endoplasmic reticulum</keyword>
<dbReference type="InterPro" id="IPR006076">
    <property type="entry name" value="FAD-dep_OxRdtase"/>
</dbReference>
<dbReference type="FunFam" id="3.50.50.60:FF:000166">
    <property type="entry name" value="Squalene monooxygenase Erg1"/>
    <property type="match status" value="1"/>
</dbReference>
<evidence type="ECO:0000313" key="18">
    <source>
        <dbReference type="EMBL" id="EST05914.1"/>
    </source>
</evidence>
<evidence type="ECO:0000256" key="11">
    <source>
        <dbReference type="ARBA" id="ARBA00023002"/>
    </source>
</evidence>
<dbReference type="GO" id="GO:0005789">
    <property type="term" value="C:endoplasmic reticulum membrane"/>
    <property type="evidence" value="ECO:0007669"/>
    <property type="project" value="UniProtKB-SubCell"/>
</dbReference>
<dbReference type="Pfam" id="PF08491">
    <property type="entry name" value="SE"/>
    <property type="match status" value="1"/>
</dbReference>
<dbReference type="SUPFAM" id="SSF51905">
    <property type="entry name" value="FAD/NAD(P)-binding domain"/>
    <property type="match status" value="1"/>
</dbReference>
<organism evidence="18 19">
    <name type="scientific">Kalmanozyma brasiliensis (strain GHG001)</name>
    <name type="common">Yeast</name>
    <name type="synonym">Pseudozyma brasiliensis</name>
    <dbReference type="NCBI Taxonomy" id="1365824"/>
    <lineage>
        <taxon>Eukaryota</taxon>
        <taxon>Fungi</taxon>
        <taxon>Dikarya</taxon>
        <taxon>Basidiomycota</taxon>
        <taxon>Ustilaginomycotina</taxon>
        <taxon>Ustilaginomycetes</taxon>
        <taxon>Ustilaginales</taxon>
        <taxon>Ustilaginaceae</taxon>
        <taxon>Kalmanozyma</taxon>
    </lineage>
</organism>
<dbReference type="Proteomes" id="UP000019377">
    <property type="component" value="Unassembled WGS sequence"/>
</dbReference>
<evidence type="ECO:0000259" key="16">
    <source>
        <dbReference type="Pfam" id="PF01266"/>
    </source>
</evidence>
<dbReference type="OrthoDB" id="1678617at2759"/>
<keyword evidence="5 14" id="KW-0285">Flavoprotein</keyword>
<dbReference type="EC" id="1.14.14.17" evidence="14"/>
<comment type="cofactor">
    <cofactor evidence="1 14">
        <name>FAD</name>
        <dbReference type="ChEBI" id="CHEBI:57692"/>
    </cofactor>
</comment>
<keyword evidence="9" id="KW-0492">Microsome</keyword>
<evidence type="ECO:0000256" key="13">
    <source>
        <dbReference type="ARBA" id="ARBA00029435"/>
    </source>
</evidence>
<comment type="subcellular location">
    <subcellularLocation>
        <location evidence="3 14">Endoplasmic reticulum membrane</location>
        <topology evidence="3 14">Multi-pass membrane protein</topology>
    </subcellularLocation>
    <subcellularLocation>
        <location evidence="2">Microsome membrane</location>
        <topology evidence="2">Multi-pass membrane protein</topology>
    </subcellularLocation>
</comment>